<feature type="transmembrane region" description="Helical" evidence="1">
    <location>
        <begin position="135"/>
        <end position="165"/>
    </location>
</feature>
<feature type="transmembrane region" description="Helical" evidence="1">
    <location>
        <begin position="67"/>
        <end position="88"/>
    </location>
</feature>
<keyword evidence="1" id="KW-0472">Membrane</keyword>
<feature type="transmembrane region" description="Helical" evidence="1">
    <location>
        <begin position="13"/>
        <end position="32"/>
    </location>
</feature>
<keyword evidence="1" id="KW-1133">Transmembrane helix</keyword>
<dbReference type="RefSeq" id="WP_070904437.1">
    <property type="nucleotide sequence ID" value="NZ_CP016378.1"/>
</dbReference>
<organism evidence="2 3">
    <name type="scientific">Elizabethkingia meningoseptica</name>
    <name type="common">Chryseobacterium meningosepticum</name>
    <dbReference type="NCBI Taxonomy" id="238"/>
    <lineage>
        <taxon>Bacteria</taxon>
        <taxon>Pseudomonadati</taxon>
        <taxon>Bacteroidota</taxon>
        <taxon>Flavobacteriia</taxon>
        <taxon>Flavobacteriales</taxon>
        <taxon>Weeksellaceae</taxon>
        <taxon>Elizabethkingia</taxon>
    </lineage>
</organism>
<proteinExistence type="predicted"/>
<dbReference type="OrthoDB" id="7059775at2"/>
<evidence type="ECO:0000313" key="3">
    <source>
        <dbReference type="Proteomes" id="UP000188947"/>
    </source>
</evidence>
<protein>
    <recommendedName>
        <fullName evidence="4">DUF308 domain-containing protein</fullName>
    </recommendedName>
</protein>
<name>A0A1T3IMY1_ELIME</name>
<dbReference type="STRING" id="238.BBD35_11410"/>
<gene>
    <name evidence="2" type="ORF">BMF97_12090</name>
</gene>
<evidence type="ECO:0000256" key="1">
    <source>
        <dbReference type="SAM" id="Phobius"/>
    </source>
</evidence>
<feature type="transmembrane region" description="Helical" evidence="1">
    <location>
        <begin position="95"/>
        <end position="115"/>
    </location>
</feature>
<dbReference type="AlphaFoldDB" id="A0A1T3IMY1"/>
<comment type="caution">
    <text evidence="2">The sequence shown here is derived from an EMBL/GenBank/DDBJ whole genome shotgun (WGS) entry which is preliminary data.</text>
</comment>
<feature type="transmembrane region" description="Helical" evidence="1">
    <location>
        <begin position="44"/>
        <end position="61"/>
    </location>
</feature>
<dbReference type="eggNOG" id="COG3247">
    <property type="taxonomic scope" value="Bacteria"/>
</dbReference>
<keyword evidence="3" id="KW-1185">Reference proteome</keyword>
<accession>A0A1T3IMY1</accession>
<keyword evidence="1" id="KW-0812">Transmembrane</keyword>
<evidence type="ECO:0000313" key="2">
    <source>
        <dbReference type="EMBL" id="OOH94103.1"/>
    </source>
</evidence>
<dbReference type="EMBL" id="MPOG01000014">
    <property type="protein sequence ID" value="OOH94103.1"/>
    <property type="molecule type" value="Genomic_DNA"/>
</dbReference>
<sequence>MISNSLNLTVKSWYLHFIAGAFFIFTGIYVVTVSPDLYPSLNKLLGTAFILSGLVFSVFSVRNHSKIAGWGWYMIYGILIAGMGIYLTEHRDESLFFATGFASLFRCGLLLGISFELQKHGHQAWGNLSISSSIGFVFSIMVFMDPILICLAFILMGISDIILSLTFRKTNRSYRTVKYLKRNYTN</sequence>
<reference evidence="2 3" key="1">
    <citation type="submission" date="2016-11" db="EMBL/GenBank/DDBJ databases">
        <title>Genome sequence and comparative genomic analysis of clinical strain Elizabethkingia meningoseptica 61421 PRCM.</title>
        <authorList>
            <person name="Wang M."/>
            <person name="Hu S."/>
            <person name="Cao L."/>
            <person name="Jiang T."/>
            <person name="Zhou Y."/>
            <person name="Ming D."/>
        </authorList>
    </citation>
    <scope>NUCLEOTIDE SEQUENCE [LARGE SCALE GENOMIC DNA]</scope>
    <source>
        <strain evidence="2 3">61421 PRCM</strain>
    </source>
</reference>
<dbReference type="Proteomes" id="UP000188947">
    <property type="component" value="Unassembled WGS sequence"/>
</dbReference>
<evidence type="ECO:0008006" key="4">
    <source>
        <dbReference type="Google" id="ProtNLM"/>
    </source>
</evidence>